<evidence type="ECO:0000313" key="2">
    <source>
        <dbReference type="Proteomes" id="UP000219281"/>
    </source>
</evidence>
<evidence type="ECO:0000313" key="1">
    <source>
        <dbReference type="EMBL" id="SOD12676.1"/>
    </source>
</evidence>
<name>A0A285ZSR2_9SPHI</name>
<dbReference type="RefSeq" id="WP_097128918.1">
    <property type="nucleotide sequence ID" value="NZ_OCMT01000001.1"/>
</dbReference>
<gene>
    <name evidence="1" type="ORF">SAMN06297358_0790</name>
</gene>
<proteinExistence type="predicted"/>
<dbReference type="Proteomes" id="UP000219281">
    <property type="component" value="Unassembled WGS sequence"/>
</dbReference>
<accession>A0A285ZSR2</accession>
<protein>
    <submittedName>
        <fullName evidence="1">Uncharacterized protein</fullName>
    </submittedName>
</protein>
<dbReference type="AlphaFoldDB" id="A0A285ZSR2"/>
<dbReference type="OrthoDB" id="292264at2"/>
<sequence>MKIKNIDGLSVSEIQAIVNDGGRFVFFPYTVSVVLATFKRASSIYLIRPYEKSIKYSYKHVITNAVVGWWGIPWGPIYTIGSIYDHMKGGKDVTDIVMSELLQNDPEANTSTYNIGGVVSSNAVQRDDQPPTYNIPR</sequence>
<keyword evidence="2" id="KW-1185">Reference proteome</keyword>
<organism evidence="1 2">
    <name type="scientific">Pedobacter xixiisoli</name>
    <dbReference type="NCBI Taxonomy" id="1476464"/>
    <lineage>
        <taxon>Bacteria</taxon>
        <taxon>Pseudomonadati</taxon>
        <taxon>Bacteroidota</taxon>
        <taxon>Sphingobacteriia</taxon>
        <taxon>Sphingobacteriales</taxon>
        <taxon>Sphingobacteriaceae</taxon>
        <taxon>Pedobacter</taxon>
    </lineage>
</organism>
<reference evidence="2" key="1">
    <citation type="submission" date="2017-09" db="EMBL/GenBank/DDBJ databases">
        <authorList>
            <person name="Varghese N."/>
            <person name="Submissions S."/>
        </authorList>
    </citation>
    <scope>NUCLEOTIDE SEQUENCE [LARGE SCALE GENOMIC DNA]</scope>
    <source>
        <strain evidence="2">CGMCC 1.12803</strain>
    </source>
</reference>
<dbReference type="EMBL" id="OCMT01000001">
    <property type="protein sequence ID" value="SOD12676.1"/>
    <property type="molecule type" value="Genomic_DNA"/>
</dbReference>